<protein>
    <submittedName>
        <fullName evidence="1">Uncharacterized protein</fullName>
    </submittedName>
</protein>
<proteinExistence type="predicted"/>
<reference evidence="1 2" key="1">
    <citation type="submission" date="2020-03" db="EMBL/GenBank/DDBJ databases">
        <title>Soil Listeria distribution.</title>
        <authorList>
            <person name="Liao J."/>
            <person name="Wiedmann M."/>
        </authorList>
    </citation>
    <scope>NUCLEOTIDE SEQUENCE [LARGE SCALE GENOMIC DNA]</scope>
    <source>
        <strain evidence="1 2">FSL L7-0245</strain>
    </source>
</reference>
<evidence type="ECO:0000313" key="1">
    <source>
        <dbReference type="EMBL" id="MBC2166169.1"/>
    </source>
</evidence>
<dbReference type="Proteomes" id="UP000519573">
    <property type="component" value="Unassembled WGS sequence"/>
</dbReference>
<organism evidence="1 2">
    <name type="scientific">Listeria booriae</name>
    <dbReference type="NCBI Taxonomy" id="1552123"/>
    <lineage>
        <taxon>Bacteria</taxon>
        <taxon>Bacillati</taxon>
        <taxon>Bacillota</taxon>
        <taxon>Bacilli</taxon>
        <taxon>Bacillales</taxon>
        <taxon>Listeriaceae</taxon>
        <taxon>Listeria</taxon>
    </lineage>
</organism>
<name>A0A7X0YYY2_9LIST</name>
<comment type="caution">
    <text evidence="1">The sequence shown here is derived from an EMBL/GenBank/DDBJ whole genome shotgun (WGS) entry which is preliminary data.</text>
</comment>
<dbReference type="EMBL" id="JAARYH010000002">
    <property type="protein sequence ID" value="MBC2166169.1"/>
    <property type="molecule type" value="Genomic_DNA"/>
</dbReference>
<sequence length="75" mass="9018">MYAIRHTRTKKFVYGTDKRYSKFRQRTSDEQALLFESYFTAHVAFNDRRVSNKLYEIVPVELIVKGEEREHESSN</sequence>
<accession>A0A7X0YYY2</accession>
<dbReference type="AlphaFoldDB" id="A0A7X0YYY2"/>
<evidence type="ECO:0000313" key="2">
    <source>
        <dbReference type="Proteomes" id="UP000519573"/>
    </source>
</evidence>
<gene>
    <name evidence="1" type="ORF">HCB26_06260</name>
</gene>